<keyword evidence="1" id="KW-0547">Nucleotide-binding</keyword>
<protein>
    <submittedName>
        <fullName evidence="5">AAA ATPase-like protein</fullName>
    </submittedName>
</protein>
<dbReference type="RefSeq" id="WP_134101624.1">
    <property type="nucleotide sequence ID" value="NZ_SODP01000001.1"/>
</dbReference>
<dbReference type="SUPFAM" id="SSF52540">
    <property type="entry name" value="P-loop containing nucleoside triphosphate hydrolases"/>
    <property type="match status" value="1"/>
</dbReference>
<dbReference type="InterPro" id="IPR027417">
    <property type="entry name" value="P-loop_NTPase"/>
</dbReference>
<organism evidence="5 6">
    <name type="scientific">Kribbella pratensis</name>
    <dbReference type="NCBI Taxonomy" id="2512112"/>
    <lineage>
        <taxon>Bacteria</taxon>
        <taxon>Bacillati</taxon>
        <taxon>Actinomycetota</taxon>
        <taxon>Actinomycetes</taxon>
        <taxon>Propionibacteriales</taxon>
        <taxon>Kribbellaceae</taxon>
        <taxon>Kribbella</taxon>
    </lineage>
</organism>
<evidence type="ECO:0000256" key="2">
    <source>
        <dbReference type="ARBA" id="ARBA00022840"/>
    </source>
</evidence>
<evidence type="ECO:0000256" key="3">
    <source>
        <dbReference type="PROSITE-ProRule" id="PRU00339"/>
    </source>
</evidence>
<dbReference type="PANTHER" id="PTHR16305:SF28">
    <property type="entry name" value="GUANYLATE CYCLASE DOMAIN-CONTAINING PROTEIN"/>
    <property type="match status" value="1"/>
</dbReference>
<keyword evidence="6" id="KW-1185">Reference proteome</keyword>
<dbReference type="PROSITE" id="PS50005">
    <property type="entry name" value="TPR"/>
    <property type="match status" value="1"/>
</dbReference>
<dbReference type="Proteomes" id="UP000295146">
    <property type="component" value="Unassembled WGS sequence"/>
</dbReference>
<evidence type="ECO:0000313" key="5">
    <source>
        <dbReference type="EMBL" id="TDW77286.1"/>
    </source>
</evidence>
<evidence type="ECO:0000313" key="6">
    <source>
        <dbReference type="Proteomes" id="UP000295146"/>
    </source>
</evidence>
<evidence type="ECO:0000256" key="1">
    <source>
        <dbReference type="ARBA" id="ARBA00022741"/>
    </source>
</evidence>
<dbReference type="GO" id="GO:0005524">
    <property type="term" value="F:ATP binding"/>
    <property type="evidence" value="ECO:0007669"/>
    <property type="project" value="UniProtKB-KW"/>
</dbReference>
<dbReference type="EMBL" id="SODP01000001">
    <property type="protein sequence ID" value="TDW77286.1"/>
    <property type="molecule type" value="Genomic_DNA"/>
</dbReference>
<feature type="repeat" description="TPR" evidence="3">
    <location>
        <begin position="777"/>
        <end position="810"/>
    </location>
</feature>
<dbReference type="InterPro" id="IPR019734">
    <property type="entry name" value="TPR_rpt"/>
</dbReference>
<feature type="domain" description="Orc1-like AAA ATPase" evidence="4">
    <location>
        <begin position="6"/>
        <end position="168"/>
    </location>
</feature>
<reference evidence="5 6" key="1">
    <citation type="submission" date="2019-03" db="EMBL/GenBank/DDBJ databases">
        <title>Genomic Encyclopedia of Type Strains, Phase III (KMG-III): the genomes of soil and plant-associated and newly described type strains.</title>
        <authorList>
            <person name="Whitman W."/>
        </authorList>
    </citation>
    <scope>NUCLEOTIDE SEQUENCE [LARGE SCALE GENOMIC DNA]</scope>
    <source>
        <strain evidence="5 6">VKM Ac-2573</strain>
    </source>
</reference>
<dbReference type="SUPFAM" id="SSF48452">
    <property type="entry name" value="TPR-like"/>
    <property type="match status" value="1"/>
</dbReference>
<name>A0A4R8CMH6_9ACTN</name>
<gene>
    <name evidence="5" type="ORF">EV653_2451</name>
</gene>
<dbReference type="GO" id="GO:0005737">
    <property type="term" value="C:cytoplasm"/>
    <property type="evidence" value="ECO:0007669"/>
    <property type="project" value="TreeGrafter"/>
</dbReference>
<dbReference type="InterPro" id="IPR041664">
    <property type="entry name" value="AAA_16"/>
</dbReference>
<dbReference type="InterPro" id="IPR011990">
    <property type="entry name" value="TPR-like_helical_dom_sf"/>
</dbReference>
<sequence length="1007" mass="106067">MNPRVRLVGRGPVLAAATAVLRDAASGHGQFLMISGEAGIGKTAVLAELTDRAGPDWTVLRGVCWDRPGAPPYWPWAQVLRATCVPPADLGEARRLVEPPATDGHGTAMDPGAAADAEFSVFEAVGQCLSALAAERPILVVLDDLHWADAASLRLLGFLARALAGSRLVLAGAYRDTEASDDLLAVSATAQHLRLGGLGAEQVRELVTSIVGPDGSELGDQVWERSGGNPFFVGELARLMVAQGTPDQRPPIPAGIAETLRRRLARLSTDCIHVLERVAVAGGEVDTELLVRIGAAGNEIELNSLLDEARRAGVVAGEHERPRLAHDLYRETILGSLGAMTRTEIDLALGLALQERPGSAARVAAHLLAAGSRVRRKAVEYSVLAAREASARLGHDDACGHYRRALKMIDAEGADVPWDPSRGALLVELADAHARAGRGDEARTHYLAAAVSARTADDAIVLARAALGLESLGQRSGAHRADLLDLLEEAAARLEAVDGSLSLQSRVYGARARMLRHGSIAVPDETVAAAAERAVELAAAAGDSQALAEARLAQHDSQWTPGTARRRLPLIDAMLDAATAAHDADLVAQAHQLRAAALLELGDPTGRDELLTYITLAERLGHARGRWGALTRRATFAQLAGHADEAARLGEEALELGLAIGVPDAIGCFCTSRWALVALGVPEPPSDLDPADPLWPMFPLLKAWPLAVRGELDAAADALGDFSVLDVAVWTGLEGLAAAAVVFSAIGTTAQRVWTYDRLRPYAGTDVVVGGCASYHAAVDHHLGTLAAALGDTDSAEKHFQSALALHERLGAAGWARITEQELAALASSVASDNEFRPTNGIWQLAYDGVHVQLPDSKGLGDLAVLIGAQGNDVHVSTLVGSEVPHTGGDPVLDATARAQYKARLADLAEQLDQADAYGDAVRAEKLSAERDALVHELSAATGLGGRARRLGDETERARKTVSARVRDTLTKLDQSHPALAAHLRASVQLGTTCTYSPTHPTTWRLS</sequence>
<dbReference type="GO" id="GO:0004016">
    <property type="term" value="F:adenylate cyclase activity"/>
    <property type="evidence" value="ECO:0007669"/>
    <property type="project" value="TreeGrafter"/>
</dbReference>
<proteinExistence type="predicted"/>
<dbReference type="OrthoDB" id="3178131at2"/>
<dbReference type="AlphaFoldDB" id="A0A4R8CMH6"/>
<evidence type="ECO:0000259" key="4">
    <source>
        <dbReference type="Pfam" id="PF13191"/>
    </source>
</evidence>
<keyword evidence="3" id="KW-0802">TPR repeat</keyword>
<keyword evidence="2" id="KW-0067">ATP-binding</keyword>
<dbReference type="PANTHER" id="PTHR16305">
    <property type="entry name" value="TESTICULAR SOLUBLE ADENYLYL CYCLASE"/>
    <property type="match status" value="1"/>
</dbReference>
<comment type="caution">
    <text evidence="5">The sequence shown here is derived from an EMBL/GenBank/DDBJ whole genome shotgun (WGS) entry which is preliminary data.</text>
</comment>
<accession>A0A4R8CMH6</accession>
<dbReference type="Pfam" id="PF13191">
    <property type="entry name" value="AAA_16"/>
    <property type="match status" value="1"/>
</dbReference>